<dbReference type="InterPro" id="IPR014756">
    <property type="entry name" value="Ig_E-set"/>
</dbReference>
<evidence type="ECO:0000313" key="3">
    <source>
        <dbReference type="Proteomes" id="UP000254808"/>
    </source>
</evidence>
<dbReference type="KEGG" id="cprv:CYPRO_2709"/>
<dbReference type="Gene3D" id="2.60.40.10">
    <property type="entry name" value="Immunoglobulins"/>
    <property type="match status" value="1"/>
</dbReference>
<keyword evidence="2" id="KW-0808">Transferase</keyword>
<dbReference type="Proteomes" id="UP000254808">
    <property type="component" value="Chromosome"/>
</dbReference>
<dbReference type="AlphaFoldDB" id="A0A345UN98"/>
<keyword evidence="2" id="KW-0418">Kinase</keyword>
<keyword evidence="3" id="KW-1185">Reference proteome</keyword>
<sequence length="101" mass="11705">MVSKEFTPKKTICKVRLQIPAEWAEAEAVVVGDFNNWDPAANKLEKKNGGWETVLRLKPESEYKFRYFLDGERWENDDEADRYEENEYGSQDSVLVIGDGN</sequence>
<gene>
    <name evidence="2" type="ORF">CYPRO_2709</name>
</gene>
<organism evidence="2 3">
    <name type="scientific">Cyclonatronum proteinivorum</name>
    <dbReference type="NCBI Taxonomy" id="1457365"/>
    <lineage>
        <taxon>Bacteria</taxon>
        <taxon>Pseudomonadati</taxon>
        <taxon>Balneolota</taxon>
        <taxon>Balneolia</taxon>
        <taxon>Balneolales</taxon>
        <taxon>Cyclonatronaceae</taxon>
        <taxon>Cyclonatronum</taxon>
    </lineage>
</organism>
<dbReference type="EMBL" id="CP027806">
    <property type="protein sequence ID" value="AXJ01950.1"/>
    <property type="molecule type" value="Genomic_DNA"/>
</dbReference>
<dbReference type="RefSeq" id="WP_114985093.1">
    <property type="nucleotide sequence ID" value="NZ_CP027806.1"/>
</dbReference>
<dbReference type="GO" id="GO:0016301">
    <property type="term" value="F:kinase activity"/>
    <property type="evidence" value="ECO:0007669"/>
    <property type="project" value="UniProtKB-KW"/>
</dbReference>
<evidence type="ECO:0000313" key="2">
    <source>
        <dbReference type="EMBL" id="AXJ01950.1"/>
    </source>
</evidence>
<protein>
    <submittedName>
        <fullName evidence="2">Glycogen recognition site of AMP-activated protein kinase</fullName>
    </submittedName>
</protein>
<dbReference type="Pfam" id="PF16561">
    <property type="entry name" value="AMPK1_CBM"/>
    <property type="match status" value="1"/>
</dbReference>
<dbReference type="SUPFAM" id="SSF81296">
    <property type="entry name" value="E set domains"/>
    <property type="match status" value="1"/>
</dbReference>
<name>A0A345UN98_9BACT</name>
<feature type="domain" description="AMP-activated protein kinase glycogen-binding" evidence="1">
    <location>
        <begin position="27"/>
        <end position="91"/>
    </location>
</feature>
<accession>A0A345UN98</accession>
<proteinExistence type="predicted"/>
<dbReference type="InterPro" id="IPR013783">
    <property type="entry name" value="Ig-like_fold"/>
</dbReference>
<dbReference type="OrthoDB" id="5451596at2"/>
<dbReference type="CDD" id="cd07184">
    <property type="entry name" value="E_set_Isoamylase_like_N"/>
    <property type="match status" value="1"/>
</dbReference>
<dbReference type="InterPro" id="IPR032640">
    <property type="entry name" value="AMPK1_CBM"/>
</dbReference>
<evidence type="ECO:0000259" key="1">
    <source>
        <dbReference type="Pfam" id="PF16561"/>
    </source>
</evidence>
<reference evidence="2 3" key="1">
    <citation type="submission" date="2018-03" db="EMBL/GenBank/DDBJ databases">
        <title>Phenotypic and genomic properties of Cyclonatronum proteinivorum gen. nov., sp. nov., a haloalkaliphilic bacteroidete from soda lakes possessing Na+-translocating rhodopsin.</title>
        <authorList>
            <person name="Toshchakov S.V."/>
            <person name="Korzhenkov A."/>
            <person name="Samarov N.I."/>
            <person name="Kublanov I.V."/>
            <person name="Muntyan M.S."/>
            <person name="Sorokin D.Y."/>
        </authorList>
    </citation>
    <scope>NUCLEOTIDE SEQUENCE [LARGE SCALE GENOMIC DNA]</scope>
    <source>
        <strain evidence="2 3">Omega</strain>
    </source>
</reference>